<sequence length="138" mass="15317">MKQKYKSVKRILQLICLLLTQSCISEDPTILSGKVVDTKTDAGIPGVTVLISAYEKAPFLTLASIIREDTLISDSQGKFRLVIPYNEQVSRFTVTILKVVATGTYEFAKGKDCSPYDCSSFLPGKVHQFRVRIPLDSL</sequence>
<dbReference type="EMBL" id="JBHSKS010000010">
    <property type="protein sequence ID" value="MFC5192665.1"/>
    <property type="molecule type" value="Genomic_DNA"/>
</dbReference>
<proteinExistence type="predicted"/>
<keyword evidence="3" id="KW-1185">Reference proteome</keyword>
<comment type="caution">
    <text evidence="2">The sequence shown here is derived from an EMBL/GenBank/DDBJ whole genome shotgun (WGS) entry which is preliminary data.</text>
</comment>
<organism evidence="2 3">
    <name type="scientific">Algoriphagus aquatilis</name>
    <dbReference type="NCBI Taxonomy" id="490186"/>
    <lineage>
        <taxon>Bacteria</taxon>
        <taxon>Pseudomonadati</taxon>
        <taxon>Bacteroidota</taxon>
        <taxon>Cytophagia</taxon>
        <taxon>Cytophagales</taxon>
        <taxon>Cyclobacteriaceae</taxon>
        <taxon>Algoriphagus</taxon>
    </lineage>
</organism>
<feature type="signal peptide" evidence="1">
    <location>
        <begin position="1"/>
        <end position="25"/>
    </location>
</feature>
<evidence type="ECO:0008006" key="4">
    <source>
        <dbReference type="Google" id="ProtNLM"/>
    </source>
</evidence>
<dbReference type="RefSeq" id="WP_377915896.1">
    <property type="nucleotide sequence ID" value="NZ_JBHSKS010000010.1"/>
</dbReference>
<name>A0ABW0BZ95_9BACT</name>
<dbReference type="Proteomes" id="UP001596163">
    <property type="component" value="Unassembled WGS sequence"/>
</dbReference>
<keyword evidence="1" id="KW-0732">Signal</keyword>
<feature type="chain" id="PRO_5045062959" description="Carboxypeptidase regulatory-like domain-containing protein" evidence="1">
    <location>
        <begin position="26"/>
        <end position="138"/>
    </location>
</feature>
<accession>A0ABW0BZ95</accession>
<protein>
    <recommendedName>
        <fullName evidence="4">Carboxypeptidase regulatory-like domain-containing protein</fullName>
    </recommendedName>
</protein>
<evidence type="ECO:0000313" key="2">
    <source>
        <dbReference type="EMBL" id="MFC5192665.1"/>
    </source>
</evidence>
<evidence type="ECO:0000256" key="1">
    <source>
        <dbReference type="SAM" id="SignalP"/>
    </source>
</evidence>
<evidence type="ECO:0000313" key="3">
    <source>
        <dbReference type="Proteomes" id="UP001596163"/>
    </source>
</evidence>
<reference evidence="3" key="1">
    <citation type="journal article" date="2019" name="Int. J. Syst. Evol. Microbiol.">
        <title>The Global Catalogue of Microorganisms (GCM) 10K type strain sequencing project: providing services to taxonomists for standard genome sequencing and annotation.</title>
        <authorList>
            <consortium name="The Broad Institute Genomics Platform"/>
            <consortium name="The Broad Institute Genome Sequencing Center for Infectious Disease"/>
            <person name="Wu L."/>
            <person name="Ma J."/>
        </authorList>
    </citation>
    <scope>NUCLEOTIDE SEQUENCE [LARGE SCALE GENOMIC DNA]</scope>
    <source>
        <strain evidence="3">CGMCC 1.7030</strain>
    </source>
</reference>
<dbReference type="PROSITE" id="PS51257">
    <property type="entry name" value="PROKAR_LIPOPROTEIN"/>
    <property type="match status" value="1"/>
</dbReference>
<gene>
    <name evidence="2" type="ORF">ACFPIK_12885</name>
</gene>